<comment type="caution">
    <text evidence="2">The sequence shown here is derived from an EMBL/GenBank/DDBJ whole genome shotgun (WGS) entry which is preliminary data.</text>
</comment>
<accession>A0A8J2NP49</accession>
<gene>
    <name evidence="2" type="ORF">AFUS01_LOCUS6310</name>
</gene>
<organism evidence="2 3">
    <name type="scientific">Allacma fusca</name>
    <dbReference type="NCBI Taxonomy" id="39272"/>
    <lineage>
        <taxon>Eukaryota</taxon>
        <taxon>Metazoa</taxon>
        <taxon>Ecdysozoa</taxon>
        <taxon>Arthropoda</taxon>
        <taxon>Hexapoda</taxon>
        <taxon>Collembola</taxon>
        <taxon>Symphypleona</taxon>
        <taxon>Sminthuridae</taxon>
        <taxon>Allacma</taxon>
    </lineage>
</organism>
<proteinExistence type="predicted"/>
<dbReference type="EMBL" id="CAJVCH010041505">
    <property type="protein sequence ID" value="CAG7716823.1"/>
    <property type="molecule type" value="Genomic_DNA"/>
</dbReference>
<sequence>MVSFHYFIIVTLLIPCALGGVNLSCTNEIKLGEICCSGDVYRVGETIWPQESCNIEPKNENLTLLDSAWLAYDCNSQLWETLKFQRDISEEIVDEDEYEKIQTIKLYQRKSMEALEQACTFGEKISNAGNIQFNRFLASMNFTTRFEFVRYSKECNNETLPFSGYYAADGYSDLFHEHLSKCHQEFNSTLGIATCYKFRPSIFTYCRAIGSKNVDSKTQIVKPTQELSKGESLVNRHDFVQAMMILQIGDVFQKTAQNVCRLDAYRKEFADM</sequence>
<keyword evidence="1" id="KW-0732">Signal</keyword>
<feature type="signal peptide" evidence="1">
    <location>
        <begin position="1"/>
        <end position="19"/>
    </location>
</feature>
<evidence type="ECO:0000313" key="2">
    <source>
        <dbReference type="EMBL" id="CAG7716823.1"/>
    </source>
</evidence>
<name>A0A8J2NP49_9HEXA</name>
<evidence type="ECO:0000256" key="1">
    <source>
        <dbReference type="SAM" id="SignalP"/>
    </source>
</evidence>
<reference evidence="2" key="1">
    <citation type="submission" date="2021-06" db="EMBL/GenBank/DDBJ databases">
        <authorList>
            <person name="Hodson N. C."/>
            <person name="Mongue J. A."/>
            <person name="Jaron S. K."/>
        </authorList>
    </citation>
    <scope>NUCLEOTIDE SEQUENCE</scope>
</reference>
<dbReference type="Proteomes" id="UP000708208">
    <property type="component" value="Unassembled WGS sequence"/>
</dbReference>
<protein>
    <submittedName>
        <fullName evidence="2">Uncharacterized protein</fullName>
    </submittedName>
</protein>
<evidence type="ECO:0000313" key="3">
    <source>
        <dbReference type="Proteomes" id="UP000708208"/>
    </source>
</evidence>
<keyword evidence="3" id="KW-1185">Reference proteome</keyword>
<feature type="chain" id="PRO_5035194101" evidence="1">
    <location>
        <begin position="20"/>
        <end position="272"/>
    </location>
</feature>
<dbReference type="AlphaFoldDB" id="A0A8J2NP49"/>